<keyword evidence="1" id="KW-1185">Reference proteome</keyword>
<dbReference type="Proteomes" id="UP000790787">
    <property type="component" value="Chromosome 15"/>
</dbReference>
<sequence length="138" mass="14836">MAGGKGDKGASRLRVGSWNIGMLTGKSIELGKILQKRKINIACVQETKRKGTKARDVDGFNLWLRPGCQAAILAGFGRGGAYYPAYREAFHGGDFNGHIGTSAKGYDYVHGGFGFGDRNEGGTLLLDFSRAFDFVIAN</sequence>
<accession>A0AC58SRH8</accession>
<gene>
    <name evidence="2" type="primary">LOC142169592</name>
</gene>
<evidence type="ECO:0000313" key="2">
    <source>
        <dbReference type="RefSeq" id="XP_075087576.1"/>
    </source>
</evidence>
<dbReference type="RefSeq" id="XP_075087576.1">
    <property type="nucleotide sequence ID" value="XM_075231475.1"/>
</dbReference>
<name>A0AC58SRH8_TOBAC</name>
<reference evidence="1" key="1">
    <citation type="journal article" date="2014" name="Nat. Commun.">
        <title>The tobacco genome sequence and its comparison with those of tomato and potato.</title>
        <authorList>
            <person name="Sierro N."/>
            <person name="Battey J.N."/>
            <person name="Ouadi S."/>
            <person name="Bakaher N."/>
            <person name="Bovet L."/>
            <person name="Willig A."/>
            <person name="Goepfert S."/>
            <person name="Peitsch M.C."/>
            <person name="Ivanov N.V."/>
        </authorList>
    </citation>
    <scope>NUCLEOTIDE SEQUENCE [LARGE SCALE GENOMIC DNA]</scope>
</reference>
<evidence type="ECO:0000313" key="1">
    <source>
        <dbReference type="Proteomes" id="UP000790787"/>
    </source>
</evidence>
<reference evidence="2" key="2">
    <citation type="submission" date="2025-08" db="UniProtKB">
        <authorList>
            <consortium name="RefSeq"/>
        </authorList>
    </citation>
    <scope>IDENTIFICATION</scope>
    <source>
        <tissue evidence="2">Leaf</tissue>
    </source>
</reference>
<proteinExistence type="predicted"/>
<protein>
    <submittedName>
        <fullName evidence="2">Uncharacterized protein LOC142169592</fullName>
    </submittedName>
</protein>
<organism evidence="1 2">
    <name type="scientific">Nicotiana tabacum</name>
    <name type="common">Common tobacco</name>
    <dbReference type="NCBI Taxonomy" id="4097"/>
    <lineage>
        <taxon>Eukaryota</taxon>
        <taxon>Viridiplantae</taxon>
        <taxon>Streptophyta</taxon>
        <taxon>Embryophyta</taxon>
        <taxon>Tracheophyta</taxon>
        <taxon>Spermatophyta</taxon>
        <taxon>Magnoliopsida</taxon>
        <taxon>eudicotyledons</taxon>
        <taxon>Gunneridae</taxon>
        <taxon>Pentapetalae</taxon>
        <taxon>asterids</taxon>
        <taxon>lamiids</taxon>
        <taxon>Solanales</taxon>
        <taxon>Solanaceae</taxon>
        <taxon>Nicotianoideae</taxon>
        <taxon>Nicotianeae</taxon>
        <taxon>Nicotiana</taxon>
    </lineage>
</organism>